<reference evidence="2 3" key="1">
    <citation type="submission" date="2024-05" db="EMBL/GenBank/DDBJ databases">
        <title>De novo assembly of an allotetraploid wild potato.</title>
        <authorList>
            <person name="Hosaka A.J."/>
        </authorList>
    </citation>
    <scope>NUCLEOTIDE SEQUENCE [LARGE SCALE GENOMIC DNA]</scope>
    <source>
        <tissue evidence="2">Young leaves</tissue>
    </source>
</reference>
<dbReference type="EMBL" id="JBJKTR010000002">
    <property type="protein sequence ID" value="KAL3376161.1"/>
    <property type="molecule type" value="Genomic_DNA"/>
</dbReference>
<sequence>FFKSNFCGLLAFLFNFQKPTFCTRTLAQIKIPKQHKKDPTQQISGSRAFPRLESEWTTSISSVALSELSPPVPATTLSISFSLPLCLHFCIFDLLSWSIVELIDFSLWLFSFPGVLGNAPRKRLICDGASQRCNLRLK</sequence>
<gene>
    <name evidence="2" type="ORF">AABB24_002883</name>
</gene>
<name>A0ABD2V507_9SOLN</name>
<protein>
    <submittedName>
        <fullName evidence="2">Uncharacterized protein</fullName>
    </submittedName>
</protein>
<proteinExistence type="predicted"/>
<comment type="caution">
    <text evidence="2">The sequence shown here is derived from an EMBL/GenBank/DDBJ whole genome shotgun (WGS) entry which is preliminary data.</text>
</comment>
<organism evidence="2 3">
    <name type="scientific">Solanum stoloniferum</name>
    <dbReference type="NCBI Taxonomy" id="62892"/>
    <lineage>
        <taxon>Eukaryota</taxon>
        <taxon>Viridiplantae</taxon>
        <taxon>Streptophyta</taxon>
        <taxon>Embryophyta</taxon>
        <taxon>Tracheophyta</taxon>
        <taxon>Spermatophyta</taxon>
        <taxon>Magnoliopsida</taxon>
        <taxon>eudicotyledons</taxon>
        <taxon>Gunneridae</taxon>
        <taxon>Pentapetalae</taxon>
        <taxon>asterids</taxon>
        <taxon>lamiids</taxon>
        <taxon>Solanales</taxon>
        <taxon>Solanaceae</taxon>
        <taxon>Solanoideae</taxon>
        <taxon>Solaneae</taxon>
        <taxon>Solanum</taxon>
    </lineage>
</organism>
<evidence type="ECO:0000313" key="2">
    <source>
        <dbReference type="EMBL" id="KAL3376161.1"/>
    </source>
</evidence>
<evidence type="ECO:0000256" key="1">
    <source>
        <dbReference type="SAM" id="SignalP"/>
    </source>
</evidence>
<dbReference type="AlphaFoldDB" id="A0ABD2V507"/>
<feature type="chain" id="PRO_5044750311" evidence="1">
    <location>
        <begin position="23"/>
        <end position="138"/>
    </location>
</feature>
<feature type="non-terminal residue" evidence="2">
    <location>
        <position position="1"/>
    </location>
</feature>
<keyword evidence="1" id="KW-0732">Signal</keyword>
<evidence type="ECO:0000313" key="3">
    <source>
        <dbReference type="Proteomes" id="UP001627284"/>
    </source>
</evidence>
<keyword evidence="3" id="KW-1185">Reference proteome</keyword>
<feature type="signal peptide" evidence="1">
    <location>
        <begin position="1"/>
        <end position="22"/>
    </location>
</feature>
<dbReference type="Proteomes" id="UP001627284">
    <property type="component" value="Unassembled WGS sequence"/>
</dbReference>
<accession>A0ABD2V507</accession>